<evidence type="ECO:0000256" key="8">
    <source>
        <dbReference type="ARBA" id="ARBA00022989"/>
    </source>
</evidence>
<organism evidence="12">
    <name type="scientific">uncultured Gemmatimonadota bacterium</name>
    <dbReference type="NCBI Taxonomy" id="203437"/>
    <lineage>
        <taxon>Bacteria</taxon>
        <taxon>Pseudomonadati</taxon>
        <taxon>Gemmatimonadota</taxon>
        <taxon>environmental samples</taxon>
    </lineage>
</organism>
<evidence type="ECO:0000256" key="9">
    <source>
        <dbReference type="ARBA" id="ARBA00023136"/>
    </source>
</evidence>
<evidence type="ECO:0000256" key="7">
    <source>
        <dbReference type="ARBA" id="ARBA00022927"/>
    </source>
</evidence>
<evidence type="ECO:0000256" key="3">
    <source>
        <dbReference type="ARBA" id="ARBA00022448"/>
    </source>
</evidence>
<keyword evidence="9 10" id="KW-0472">Membrane</keyword>
<dbReference type="AlphaFoldDB" id="A0A6J4MTI0"/>
<keyword evidence="7" id="KW-0653">Protein transport</keyword>
<feature type="domain" description="T2SS protein K first SAM-like" evidence="11">
    <location>
        <begin position="179"/>
        <end position="254"/>
    </location>
</feature>
<dbReference type="InterPro" id="IPR038072">
    <property type="entry name" value="GspK_central_sf"/>
</dbReference>
<keyword evidence="6 10" id="KW-0812">Transmembrane</keyword>
<evidence type="ECO:0000313" key="12">
    <source>
        <dbReference type="EMBL" id="CAA9368253.1"/>
    </source>
</evidence>
<dbReference type="GO" id="GO:0009306">
    <property type="term" value="P:protein secretion"/>
    <property type="evidence" value="ECO:0007669"/>
    <property type="project" value="InterPro"/>
</dbReference>
<keyword evidence="3" id="KW-0813">Transport</keyword>
<protein>
    <recommendedName>
        <fullName evidence="11">T2SS protein K first SAM-like domain-containing protein</fullName>
    </recommendedName>
</protein>
<dbReference type="Pfam" id="PF21687">
    <property type="entry name" value="T2SSK_1st"/>
    <property type="match status" value="1"/>
</dbReference>
<keyword evidence="5" id="KW-0997">Cell inner membrane</keyword>
<evidence type="ECO:0000259" key="11">
    <source>
        <dbReference type="Pfam" id="PF21687"/>
    </source>
</evidence>
<dbReference type="EMBL" id="CADCTW010000231">
    <property type="protein sequence ID" value="CAA9368253.1"/>
    <property type="molecule type" value="Genomic_DNA"/>
</dbReference>
<dbReference type="SUPFAM" id="SSF158544">
    <property type="entry name" value="GspK insert domain-like"/>
    <property type="match status" value="1"/>
</dbReference>
<sequence length="378" mass="39556">MNPPLERREVPLRALYSAPLVEGTDRAGGLRVVPAANSFAPGGAVPKLVSAPRFRSARAVDPGLGTEPKGAGRAGREGFALLAVLWVLVALAALAMMAQLAARESVAAARNRAELTEAAWRAEGCAERARAAISAALRGSRVEGPSGQSWNRIPRTVADSPLTAACDIEVRAAGAALDVNTADAETLHRFFAAMEIAPATADSLTDALLDWRDPDTEPRPSGAEADAYLRAGLAPPRDAPLAARAEVRRVRGFDRFPGLDTLLDVEGARIPLGHAPLPVLASLPGLAPQVLARIAELRLRGEAVPEVMTLGQSLSGAARAALERGASELAARTTDAPDAWVVTARARVGTPAVAAALEVRLVRAGERAAVVRRRSWTE</sequence>
<comment type="subcellular location">
    <subcellularLocation>
        <location evidence="1">Cell inner membrane</location>
    </subcellularLocation>
</comment>
<dbReference type="PANTHER" id="PTHR38831:SF1">
    <property type="entry name" value="TYPE II SECRETION SYSTEM PROTEIN K-RELATED"/>
    <property type="match status" value="1"/>
</dbReference>
<evidence type="ECO:0000256" key="6">
    <source>
        <dbReference type="ARBA" id="ARBA00022692"/>
    </source>
</evidence>
<gene>
    <name evidence="12" type="ORF">AVDCRST_MAG68-5179</name>
</gene>
<dbReference type="InterPro" id="IPR005628">
    <property type="entry name" value="GspK"/>
</dbReference>
<name>A0A6J4MTI0_9BACT</name>
<evidence type="ECO:0000256" key="4">
    <source>
        <dbReference type="ARBA" id="ARBA00022475"/>
    </source>
</evidence>
<dbReference type="PANTHER" id="PTHR38831">
    <property type="entry name" value="TYPE II SECRETION SYSTEM PROTEIN K"/>
    <property type="match status" value="1"/>
</dbReference>
<evidence type="ECO:0000256" key="1">
    <source>
        <dbReference type="ARBA" id="ARBA00004533"/>
    </source>
</evidence>
<proteinExistence type="inferred from homology"/>
<evidence type="ECO:0000256" key="5">
    <source>
        <dbReference type="ARBA" id="ARBA00022519"/>
    </source>
</evidence>
<keyword evidence="4" id="KW-1003">Cell membrane</keyword>
<reference evidence="12" key="1">
    <citation type="submission" date="2020-02" db="EMBL/GenBank/DDBJ databases">
        <authorList>
            <person name="Meier V. D."/>
        </authorList>
    </citation>
    <scope>NUCLEOTIDE SEQUENCE</scope>
    <source>
        <strain evidence="12">AVDCRST_MAG68</strain>
    </source>
</reference>
<accession>A0A6J4MTI0</accession>
<comment type="similarity">
    <text evidence="2">Belongs to the GSP K family.</text>
</comment>
<dbReference type="InterPro" id="IPR049031">
    <property type="entry name" value="T2SSK_SAM-like_1st"/>
</dbReference>
<dbReference type="GO" id="GO:0005886">
    <property type="term" value="C:plasma membrane"/>
    <property type="evidence" value="ECO:0007669"/>
    <property type="project" value="UniProtKB-SubCell"/>
</dbReference>
<evidence type="ECO:0000256" key="10">
    <source>
        <dbReference type="SAM" id="Phobius"/>
    </source>
</evidence>
<dbReference type="Gene3D" id="1.10.40.60">
    <property type="entry name" value="EpsJ-like"/>
    <property type="match status" value="1"/>
</dbReference>
<keyword evidence="8 10" id="KW-1133">Transmembrane helix</keyword>
<evidence type="ECO:0000256" key="2">
    <source>
        <dbReference type="ARBA" id="ARBA00007246"/>
    </source>
</evidence>
<feature type="transmembrane region" description="Helical" evidence="10">
    <location>
        <begin position="79"/>
        <end position="102"/>
    </location>
</feature>